<evidence type="ECO:0000256" key="23">
    <source>
        <dbReference type="ARBA" id="ARBA00069359"/>
    </source>
</evidence>
<evidence type="ECO:0000256" key="1">
    <source>
        <dbReference type="ARBA" id="ARBA00001974"/>
    </source>
</evidence>
<evidence type="ECO:0000256" key="4">
    <source>
        <dbReference type="ARBA" id="ARBA00011738"/>
    </source>
</evidence>
<evidence type="ECO:0000256" key="12">
    <source>
        <dbReference type="ARBA" id="ARBA00023098"/>
    </source>
</evidence>
<dbReference type="InterPro" id="IPR009075">
    <property type="entry name" value="AcylCo_DH/oxidase_C"/>
</dbReference>
<comment type="catalytic activity">
    <reaction evidence="15">
        <text>a long-chain 2,3-saturated fatty acyl-CoA + oxidized [electron-transfer flavoprotein] + H(+) = a long-chain (2E)-enoyl-CoA + reduced [electron-transfer flavoprotein]</text>
        <dbReference type="Rhea" id="RHEA:17721"/>
        <dbReference type="Rhea" id="RHEA-COMP:10685"/>
        <dbReference type="Rhea" id="RHEA-COMP:10686"/>
        <dbReference type="ChEBI" id="CHEBI:15378"/>
        <dbReference type="ChEBI" id="CHEBI:57692"/>
        <dbReference type="ChEBI" id="CHEBI:58307"/>
        <dbReference type="ChEBI" id="CHEBI:83721"/>
        <dbReference type="ChEBI" id="CHEBI:83727"/>
        <dbReference type="EC" id="1.3.8.8"/>
    </reaction>
</comment>
<keyword evidence="8 27" id="KW-0285">Flavoprotein</keyword>
<comment type="similarity">
    <text evidence="3 27">Belongs to the acyl-CoA dehydrogenase family.</text>
</comment>
<dbReference type="EC" id="1.3.8.7" evidence="5"/>
<comment type="catalytic activity">
    <reaction evidence="16">
        <text>a short-chain 2,3-saturated fatty acyl-CoA + oxidized [electron-transfer flavoprotein] + H(+) = a short-chain (2E)-enoyl-CoA + reduced [electron-transfer flavoprotein]</text>
        <dbReference type="Rhea" id="RHEA:47196"/>
        <dbReference type="Rhea" id="RHEA-COMP:10685"/>
        <dbReference type="Rhea" id="RHEA-COMP:10686"/>
        <dbReference type="ChEBI" id="CHEBI:15378"/>
        <dbReference type="ChEBI" id="CHEBI:57692"/>
        <dbReference type="ChEBI" id="CHEBI:58307"/>
        <dbReference type="ChEBI" id="CHEBI:87487"/>
        <dbReference type="ChEBI" id="CHEBI:87488"/>
        <dbReference type="EC" id="1.3.8.1"/>
    </reaction>
</comment>
<evidence type="ECO:0000256" key="20">
    <source>
        <dbReference type="ARBA" id="ARBA00050877"/>
    </source>
</evidence>
<comment type="catalytic activity">
    <reaction evidence="21">
        <text>oxidized [electron-transfer flavoprotein] + hexadecanoyl-CoA + H(+) = (2E)-hexadecenoyl-CoA + reduced [electron-transfer flavoprotein]</text>
        <dbReference type="Rhea" id="RHEA:43448"/>
        <dbReference type="Rhea" id="RHEA-COMP:10685"/>
        <dbReference type="Rhea" id="RHEA-COMP:10686"/>
        <dbReference type="ChEBI" id="CHEBI:15378"/>
        <dbReference type="ChEBI" id="CHEBI:57379"/>
        <dbReference type="ChEBI" id="CHEBI:57692"/>
        <dbReference type="ChEBI" id="CHEBI:58307"/>
        <dbReference type="ChEBI" id="CHEBI:61526"/>
    </reaction>
</comment>
<evidence type="ECO:0000256" key="19">
    <source>
        <dbReference type="ARBA" id="ARBA00050703"/>
    </source>
</evidence>
<keyword evidence="10" id="KW-0276">Fatty acid metabolism</keyword>
<dbReference type="KEGG" id="spla:CP981_19230"/>
<evidence type="ECO:0000256" key="15">
    <source>
        <dbReference type="ARBA" id="ARBA00049247"/>
    </source>
</evidence>
<feature type="domain" description="Acyl-CoA dehydrogenase/oxidase C-terminal" evidence="28">
    <location>
        <begin position="286"/>
        <end position="452"/>
    </location>
</feature>
<dbReference type="EC" id="1.3.8.1" evidence="7"/>
<evidence type="ECO:0000313" key="32">
    <source>
        <dbReference type="EMBL" id="QEV53500.1"/>
    </source>
</evidence>
<evidence type="ECO:0000256" key="11">
    <source>
        <dbReference type="ARBA" id="ARBA00023002"/>
    </source>
</evidence>
<evidence type="ECO:0000256" key="2">
    <source>
        <dbReference type="ARBA" id="ARBA00004872"/>
    </source>
</evidence>
<keyword evidence="33" id="KW-1185">Reference proteome</keyword>
<comment type="catalytic activity">
    <reaction evidence="13">
        <text>a medium-chain 2,3-saturated fatty acyl-CoA + oxidized [electron-transfer flavoprotein] + H(+) = a medium-chain (2E)-enoyl-CoA + reduced [electron-transfer flavoprotein]</text>
        <dbReference type="Rhea" id="RHEA:14477"/>
        <dbReference type="Rhea" id="RHEA-COMP:10685"/>
        <dbReference type="Rhea" id="RHEA-COMP:10686"/>
        <dbReference type="ChEBI" id="CHEBI:15378"/>
        <dbReference type="ChEBI" id="CHEBI:57692"/>
        <dbReference type="ChEBI" id="CHEBI:58307"/>
        <dbReference type="ChEBI" id="CHEBI:83723"/>
        <dbReference type="ChEBI" id="CHEBI:83726"/>
        <dbReference type="EC" id="1.3.8.7"/>
    </reaction>
</comment>
<dbReference type="Gene3D" id="2.40.110.20">
    <property type="match status" value="1"/>
</dbReference>
<proteinExistence type="inferred from homology"/>
<feature type="domain" description="Acyl-CoA oxidase/dehydrogenase middle" evidence="29">
    <location>
        <begin position="162"/>
        <end position="270"/>
    </location>
</feature>
<dbReference type="SUPFAM" id="SSF47203">
    <property type="entry name" value="Acyl-CoA dehydrogenase C-terminal domain-like"/>
    <property type="match status" value="1"/>
</dbReference>
<dbReference type="RefSeq" id="WP_085923752.1">
    <property type="nucleotide sequence ID" value="NZ_BAABSS010000005.1"/>
</dbReference>
<dbReference type="InterPro" id="IPR009100">
    <property type="entry name" value="AcylCoA_DH/oxidase_NM_dom_sf"/>
</dbReference>
<comment type="catalytic activity">
    <reaction evidence="14">
        <text>hexanoyl-CoA + oxidized [electron-transfer flavoprotein] + H(+) = (2E)-hexenoyl-CoA + reduced [electron-transfer flavoprotein]</text>
        <dbReference type="Rhea" id="RHEA:43464"/>
        <dbReference type="Rhea" id="RHEA-COMP:10685"/>
        <dbReference type="Rhea" id="RHEA-COMP:10686"/>
        <dbReference type="ChEBI" id="CHEBI:15378"/>
        <dbReference type="ChEBI" id="CHEBI:57692"/>
        <dbReference type="ChEBI" id="CHEBI:58307"/>
        <dbReference type="ChEBI" id="CHEBI:62077"/>
        <dbReference type="ChEBI" id="CHEBI:62620"/>
    </reaction>
</comment>
<dbReference type="GO" id="GO:0006631">
    <property type="term" value="P:fatty acid metabolic process"/>
    <property type="evidence" value="ECO:0007669"/>
    <property type="project" value="UniProtKB-KW"/>
</dbReference>
<evidence type="ECO:0000259" key="29">
    <source>
        <dbReference type="Pfam" id="PF02770"/>
    </source>
</evidence>
<dbReference type="InterPro" id="IPR025878">
    <property type="entry name" value="Acyl-CoA_dh-like_C_dom"/>
</dbReference>
<evidence type="ECO:0000259" key="28">
    <source>
        <dbReference type="Pfam" id="PF00441"/>
    </source>
</evidence>
<dbReference type="GO" id="GO:0005886">
    <property type="term" value="C:plasma membrane"/>
    <property type="evidence" value="ECO:0007669"/>
    <property type="project" value="TreeGrafter"/>
</dbReference>
<comment type="catalytic activity">
    <reaction evidence="20">
        <text>octadecanoyl-CoA + oxidized [electron-transfer flavoprotein] + H(+) = (2E)-octadecenoyl-CoA + reduced [electron-transfer flavoprotein]</text>
        <dbReference type="Rhea" id="RHEA:47240"/>
        <dbReference type="Rhea" id="RHEA-COMP:10685"/>
        <dbReference type="Rhea" id="RHEA-COMP:10686"/>
        <dbReference type="ChEBI" id="CHEBI:15378"/>
        <dbReference type="ChEBI" id="CHEBI:57394"/>
        <dbReference type="ChEBI" id="CHEBI:57692"/>
        <dbReference type="ChEBI" id="CHEBI:58307"/>
        <dbReference type="ChEBI" id="CHEBI:71412"/>
    </reaction>
</comment>
<dbReference type="AlphaFoldDB" id="A0AAE6NKG0"/>
<dbReference type="GO" id="GO:0016937">
    <property type="term" value="F:short-chain fatty acyl-CoA dehydrogenase activity"/>
    <property type="evidence" value="ECO:0007669"/>
    <property type="project" value="UniProtKB-EC"/>
</dbReference>
<dbReference type="FunFam" id="1.20.140.10:FF:000016">
    <property type="entry name" value="Acyl-CoA dehydrogenase FadE5"/>
    <property type="match status" value="1"/>
</dbReference>
<dbReference type="SUPFAM" id="SSF56645">
    <property type="entry name" value="Acyl-CoA dehydrogenase NM domain-like"/>
    <property type="match status" value="1"/>
</dbReference>
<dbReference type="GO" id="GO:0004466">
    <property type="term" value="F:long-chain fatty acyl-CoA dehydrogenase activity"/>
    <property type="evidence" value="ECO:0007669"/>
    <property type="project" value="UniProtKB-EC"/>
</dbReference>
<keyword evidence="11 27" id="KW-0560">Oxidoreductase</keyword>
<evidence type="ECO:0000313" key="34">
    <source>
        <dbReference type="Proteomes" id="UP000325458"/>
    </source>
</evidence>
<dbReference type="Gene3D" id="1.20.140.10">
    <property type="entry name" value="Butyryl-CoA Dehydrogenase, subunit A, domain 3"/>
    <property type="match status" value="1"/>
</dbReference>
<protein>
    <recommendedName>
        <fullName evidence="23">Broad-specificity linear acyl-CoA dehydrogenase FadE5</fullName>
        <ecNumber evidence="7">1.3.8.1</ecNumber>
        <ecNumber evidence="5">1.3.8.7</ecNumber>
        <ecNumber evidence="6">1.3.8.8</ecNumber>
    </recommendedName>
    <alternativeName>
        <fullName evidence="25">Long-chain-acyl-CoA dehydrogenase</fullName>
    </alternativeName>
    <alternativeName>
        <fullName evidence="26">Medium-chain-acyl-CoA dehydrogenase</fullName>
    </alternativeName>
    <alternativeName>
        <fullName evidence="24">Short-chain-acyl-CoA dehydrogenase</fullName>
    </alternativeName>
</protein>
<keyword evidence="12" id="KW-0443">Lipid metabolism</keyword>
<evidence type="ECO:0000256" key="10">
    <source>
        <dbReference type="ARBA" id="ARBA00022832"/>
    </source>
</evidence>
<name>A0AAE6NKG0_STRPT</name>
<dbReference type="InterPro" id="IPR052166">
    <property type="entry name" value="Diverse_Acyl-CoA_DH"/>
</dbReference>
<evidence type="ECO:0000256" key="26">
    <source>
        <dbReference type="ARBA" id="ARBA00077336"/>
    </source>
</evidence>
<dbReference type="EMBL" id="MIGA01000008">
    <property type="protein sequence ID" value="OSY46779.1"/>
    <property type="molecule type" value="Genomic_DNA"/>
</dbReference>
<keyword evidence="9 27" id="KW-0274">FAD</keyword>
<gene>
    <name evidence="31" type="primary">mmgC_6</name>
    <name evidence="31" type="ORF">BG653_01840</name>
    <name evidence="32" type="ORF">CP981_19230</name>
</gene>
<evidence type="ECO:0000256" key="7">
    <source>
        <dbReference type="ARBA" id="ARBA00012046"/>
    </source>
</evidence>
<comment type="catalytic activity">
    <reaction evidence="18">
        <text>butanoyl-CoA + oxidized [electron-transfer flavoprotein] + H(+) = (2E)-butenoyl-CoA + reduced [electron-transfer flavoprotein]</text>
        <dbReference type="Rhea" id="RHEA:24004"/>
        <dbReference type="Rhea" id="RHEA-COMP:10685"/>
        <dbReference type="Rhea" id="RHEA-COMP:10686"/>
        <dbReference type="ChEBI" id="CHEBI:15378"/>
        <dbReference type="ChEBI" id="CHEBI:57332"/>
        <dbReference type="ChEBI" id="CHEBI:57371"/>
        <dbReference type="ChEBI" id="CHEBI:57692"/>
        <dbReference type="ChEBI" id="CHEBI:58307"/>
    </reaction>
</comment>
<accession>A0AAE6NKG0</accession>
<dbReference type="EMBL" id="CP023691">
    <property type="protein sequence ID" value="QEV53500.1"/>
    <property type="molecule type" value="Genomic_DNA"/>
</dbReference>
<dbReference type="GO" id="GO:0070991">
    <property type="term" value="F:medium-chain fatty acyl-CoA dehydrogenase activity"/>
    <property type="evidence" value="ECO:0007669"/>
    <property type="project" value="UniProtKB-EC"/>
</dbReference>
<evidence type="ECO:0000256" key="6">
    <source>
        <dbReference type="ARBA" id="ARBA00012040"/>
    </source>
</evidence>
<evidence type="ECO:0000256" key="16">
    <source>
        <dbReference type="ARBA" id="ARBA00050315"/>
    </source>
</evidence>
<dbReference type="InterPro" id="IPR036250">
    <property type="entry name" value="AcylCo_DH-like_C"/>
</dbReference>
<evidence type="ECO:0000256" key="3">
    <source>
        <dbReference type="ARBA" id="ARBA00009347"/>
    </source>
</evidence>
<dbReference type="GeneID" id="90925421"/>
<evidence type="ECO:0000256" key="14">
    <source>
        <dbReference type="ARBA" id="ARBA00048375"/>
    </source>
</evidence>
<dbReference type="Pfam" id="PF00441">
    <property type="entry name" value="Acyl-CoA_dh_1"/>
    <property type="match status" value="1"/>
</dbReference>
<evidence type="ECO:0000256" key="9">
    <source>
        <dbReference type="ARBA" id="ARBA00022827"/>
    </source>
</evidence>
<evidence type="ECO:0000256" key="22">
    <source>
        <dbReference type="ARBA" id="ARBA00054301"/>
    </source>
</evidence>
<evidence type="ECO:0000313" key="31">
    <source>
        <dbReference type="EMBL" id="OSY46779.1"/>
    </source>
</evidence>
<organism evidence="32 34">
    <name type="scientific">Streptomyces platensis</name>
    <dbReference type="NCBI Taxonomy" id="58346"/>
    <lineage>
        <taxon>Bacteria</taxon>
        <taxon>Bacillati</taxon>
        <taxon>Actinomycetota</taxon>
        <taxon>Actinomycetes</taxon>
        <taxon>Kitasatosporales</taxon>
        <taxon>Streptomycetaceae</taxon>
        <taxon>Streptomyces</taxon>
    </lineage>
</organism>
<comment type="subunit">
    <text evidence="4">Homodimer.</text>
</comment>
<dbReference type="FunFam" id="2.40.110.20:FF:000001">
    <property type="entry name" value="Acyl-CoA dehydrogenase AidB"/>
    <property type="match status" value="1"/>
</dbReference>
<dbReference type="InterPro" id="IPR034188">
    <property type="entry name" value="FadE5-like"/>
</dbReference>
<evidence type="ECO:0000256" key="13">
    <source>
        <dbReference type="ARBA" id="ARBA00047882"/>
    </source>
</evidence>
<dbReference type="PANTHER" id="PTHR42803">
    <property type="entry name" value="ACYL-COA DEHYDROGENASE"/>
    <property type="match status" value="1"/>
</dbReference>
<evidence type="ECO:0000256" key="21">
    <source>
        <dbReference type="ARBA" id="ARBA00052387"/>
    </source>
</evidence>
<dbReference type="Pfam" id="PF02770">
    <property type="entry name" value="Acyl-CoA_dh_M"/>
    <property type="match status" value="1"/>
</dbReference>
<evidence type="ECO:0000256" key="17">
    <source>
        <dbReference type="ARBA" id="ARBA00050336"/>
    </source>
</evidence>
<reference evidence="31 33" key="1">
    <citation type="submission" date="2016-09" db="EMBL/GenBank/DDBJ databases">
        <title>Streptomyces platensis DSM40041, a candidate organism with high potential of specific P450 cytochromes.</title>
        <authorList>
            <person name="Grumaz C."/>
            <person name="Vainshtein Y."/>
            <person name="Kirstahler P."/>
            <person name="Sohn K."/>
        </authorList>
    </citation>
    <scope>NUCLEOTIDE SEQUENCE [LARGE SCALE GENOMIC DNA]</scope>
    <source>
        <strain evidence="31 33">DSM 40041</strain>
    </source>
</reference>
<evidence type="ECO:0000256" key="8">
    <source>
        <dbReference type="ARBA" id="ARBA00022630"/>
    </source>
</evidence>
<evidence type="ECO:0000313" key="33">
    <source>
        <dbReference type="Proteomes" id="UP000194225"/>
    </source>
</evidence>
<comment type="catalytic activity">
    <reaction evidence="19">
        <text>decanoyl-CoA + oxidized [electron-transfer flavoprotein] + H(+) = (2E)-decenoyl-CoA + reduced [electron-transfer flavoprotein]</text>
        <dbReference type="Rhea" id="RHEA:48176"/>
        <dbReference type="Rhea" id="RHEA-COMP:10685"/>
        <dbReference type="Rhea" id="RHEA-COMP:10686"/>
        <dbReference type="ChEBI" id="CHEBI:15378"/>
        <dbReference type="ChEBI" id="CHEBI:57692"/>
        <dbReference type="ChEBI" id="CHEBI:58307"/>
        <dbReference type="ChEBI" id="CHEBI:61406"/>
        <dbReference type="ChEBI" id="CHEBI:61430"/>
    </reaction>
</comment>
<reference evidence="32 34" key="2">
    <citation type="submission" date="2017-09" db="EMBL/GenBank/DDBJ databases">
        <authorList>
            <person name="Lee N."/>
            <person name="Cho B.-K."/>
        </authorList>
    </citation>
    <scope>NUCLEOTIDE SEQUENCE [LARGE SCALE GENOMIC DNA]</scope>
    <source>
        <strain evidence="32 34">ATCC 23948</strain>
    </source>
</reference>
<sequence length="608" mass="66255">MGHYKSNLRDIEFNLFEVLGRDSVYGTGPFAEMDVDTAKSVLSEIARLSENELAESFADTDRNPPVFDPDTNTAPVPDSFKKSYQAFMDAEWWRLGIPEELGGTTAPRSLLWGFAETILGANPAVWMYASGPAFAGVLHEEGTEEQHRIAQLMVDKQWGSTMVLTEPDAGSDVGAGRTKAVQQADGTWHIEGVKRFITSGEHDMSENIVHFVLARPEGAGPGTKGLSLFIVPKYDFDWETGELGERNGAYATNVEHKMGLKASNTCEMTFGANHPAKGWLLGEKHDGIRQMFKIIEFARMMVGTKAIATLSTGYLNALEYAKERVQGPDLAAFTDKTAPRVTITHHPDVRRSLMTQKAYAEGMRALVLYTATVQDEIIVKETAGEDASAAIRLNDLLLPIVKGYGSEKSYEQLAQSLQTFGGSGYLQEYPIEQYIRDAKIDTLYEGTTAIQGQDFFFRKIVRDQGQALTALSDEIKKFLADNTGGAELEQARGELAKAAADLEAIVGAMLTDLAATEKDVKSIYKVGLNTTRVLMASGDVVIGYLLLKGAAVAAEKLAGASAKDKPFYTGKIAAAKFFAHHVLPGVSLERGLAESVDQSLMELDESAF</sequence>
<comment type="catalytic activity">
    <reaction evidence="17">
        <text>dodecanoyl-CoA + oxidized [electron-transfer flavoprotein] + H(+) = (2E)-dodecenoyl-CoA + reduced [electron-transfer flavoprotein]</text>
        <dbReference type="Rhea" id="RHEA:47296"/>
        <dbReference type="Rhea" id="RHEA-COMP:10685"/>
        <dbReference type="Rhea" id="RHEA-COMP:10686"/>
        <dbReference type="ChEBI" id="CHEBI:15378"/>
        <dbReference type="ChEBI" id="CHEBI:57330"/>
        <dbReference type="ChEBI" id="CHEBI:57375"/>
        <dbReference type="ChEBI" id="CHEBI:57692"/>
        <dbReference type="ChEBI" id="CHEBI:58307"/>
    </reaction>
</comment>
<dbReference type="Pfam" id="PF12806">
    <property type="entry name" value="Acyl-CoA_dh_C"/>
    <property type="match status" value="1"/>
</dbReference>
<dbReference type="PANTHER" id="PTHR42803:SF1">
    <property type="entry name" value="BROAD-SPECIFICITY LINEAR ACYL-COA DEHYDROGENASE FADE5"/>
    <property type="match status" value="1"/>
</dbReference>
<comment type="function">
    <text evidence="22">Acyl-CoA dehydrogenase that exhibits broad specificity for linear acyl-CoA substrates, with a preference for long-chain substrates.</text>
</comment>
<evidence type="ECO:0000259" key="30">
    <source>
        <dbReference type="Pfam" id="PF12806"/>
    </source>
</evidence>
<dbReference type="EC" id="1.3.8.8" evidence="6"/>
<dbReference type="CDD" id="cd01153">
    <property type="entry name" value="ACAD_fadE5"/>
    <property type="match status" value="1"/>
</dbReference>
<feature type="domain" description="Acetyl-CoA dehydrogenase-like C-terminal" evidence="30">
    <location>
        <begin position="472"/>
        <end position="604"/>
    </location>
</feature>
<evidence type="ECO:0000256" key="27">
    <source>
        <dbReference type="RuleBase" id="RU362125"/>
    </source>
</evidence>
<comment type="cofactor">
    <cofactor evidence="1 27">
        <name>FAD</name>
        <dbReference type="ChEBI" id="CHEBI:57692"/>
    </cofactor>
</comment>
<evidence type="ECO:0000256" key="5">
    <source>
        <dbReference type="ARBA" id="ARBA00012033"/>
    </source>
</evidence>
<dbReference type="Proteomes" id="UP000194225">
    <property type="component" value="Unassembled WGS sequence"/>
</dbReference>
<dbReference type="Proteomes" id="UP000325458">
    <property type="component" value="Chromosome"/>
</dbReference>
<evidence type="ECO:0000256" key="24">
    <source>
        <dbReference type="ARBA" id="ARBA00075470"/>
    </source>
</evidence>
<evidence type="ECO:0000256" key="18">
    <source>
        <dbReference type="ARBA" id="ARBA00050695"/>
    </source>
</evidence>
<dbReference type="InterPro" id="IPR006091">
    <property type="entry name" value="Acyl-CoA_Oxase/DH_mid-dom"/>
</dbReference>
<evidence type="ECO:0000256" key="25">
    <source>
        <dbReference type="ARBA" id="ARBA00077090"/>
    </source>
</evidence>
<comment type="pathway">
    <text evidence="2">Lipid metabolism; fatty acid metabolism.</text>
</comment>